<name>A0A841KEV6_9HYPH</name>
<dbReference type="Gene3D" id="3.40.50.150">
    <property type="entry name" value="Vaccinia Virus protein VP39"/>
    <property type="match status" value="1"/>
</dbReference>
<dbReference type="InterPro" id="IPR004538">
    <property type="entry name" value="Hemolysin_A/TlyA"/>
</dbReference>
<feature type="domain" description="RNA-binding S4" evidence="4">
    <location>
        <begin position="3"/>
        <end position="64"/>
    </location>
</feature>
<dbReference type="InterPro" id="IPR029063">
    <property type="entry name" value="SAM-dependent_MTases_sf"/>
</dbReference>
<keyword evidence="5" id="KW-0489">Methyltransferase</keyword>
<dbReference type="GO" id="GO:0032259">
    <property type="term" value="P:methylation"/>
    <property type="evidence" value="ECO:0007669"/>
    <property type="project" value="UniProtKB-KW"/>
</dbReference>
<accession>A0A841KEV6</accession>
<dbReference type="PROSITE" id="PS50889">
    <property type="entry name" value="S4"/>
    <property type="match status" value="1"/>
</dbReference>
<dbReference type="PIRSF" id="PIRSF005578">
    <property type="entry name" value="TlyA"/>
    <property type="match status" value="1"/>
</dbReference>
<dbReference type="GO" id="GO:0003723">
    <property type="term" value="F:RNA binding"/>
    <property type="evidence" value="ECO:0007669"/>
    <property type="project" value="UniProtKB-KW"/>
</dbReference>
<dbReference type="EC" id="2.1.1.226" evidence="5"/>
<dbReference type="EC" id="2.1.1.227" evidence="5"/>
<dbReference type="Proteomes" id="UP000588017">
    <property type="component" value="Unassembled WGS sequence"/>
</dbReference>
<comment type="similarity">
    <text evidence="2">Belongs to the TlyA family.</text>
</comment>
<keyword evidence="6" id="KW-1185">Reference proteome</keyword>
<evidence type="ECO:0000256" key="3">
    <source>
        <dbReference type="PROSITE-ProRule" id="PRU00182"/>
    </source>
</evidence>
<evidence type="ECO:0000259" key="4">
    <source>
        <dbReference type="SMART" id="SM00363"/>
    </source>
</evidence>
<evidence type="ECO:0000256" key="2">
    <source>
        <dbReference type="ARBA" id="ARBA00029460"/>
    </source>
</evidence>
<organism evidence="5 6">
    <name type="scientific">Chelatococcus composti</name>
    <dbReference type="NCBI Taxonomy" id="1743235"/>
    <lineage>
        <taxon>Bacteria</taxon>
        <taxon>Pseudomonadati</taxon>
        <taxon>Pseudomonadota</taxon>
        <taxon>Alphaproteobacteria</taxon>
        <taxon>Hyphomicrobiales</taxon>
        <taxon>Chelatococcaceae</taxon>
        <taxon>Chelatococcus</taxon>
    </lineage>
</organism>
<reference evidence="5 6" key="1">
    <citation type="submission" date="2020-08" db="EMBL/GenBank/DDBJ databases">
        <title>Genomic Encyclopedia of Type Strains, Phase IV (KMG-IV): sequencing the most valuable type-strain genomes for metagenomic binning, comparative biology and taxonomic classification.</title>
        <authorList>
            <person name="Goeker M."/>
        </authorList>
    </citation>
    <scope>NUCLEOTIDE SEQUENCE [LARGE SCALE GENOMIC DNA]</scope>
    <source>
        <strain evidence="5 6">DSM 101465</strain>
    </source>
</reference>
<dbReference type="InterPro" id="IPR002877">
    <property type="entry name" value="RNA_MeTrfase_FtsJ_dom"/>
</dbReference>
<evidence type="ECO:0000313" key="5">
    <source>
        <dbReference type="EMBL" id="MBB6168466.1"/>
    </source>
</evidence>
<dbReference type="Pfam" id="PF01728">
    <property type="entry name" value="FtsJ"/>
    <property type="match status" value="1"/>
</dbReference>
<dbReference type="NCBIfam" id="TIGR00478">
    <property type="entry name" value="tly"/>
    <property type="match status" value="1"/>
</dbReference>
<dbReference type="RefSeq" id="WP_183334772.1">
    <property type="nucleotide sequence ID" value="NZ_BMHX01000004.1"/>
</dbReference>
<dbReference type="GO" id="GO:0008168">
    <property type="term" value="F:methyltransferase activity"/>
    <property type="evidence" value="ECO:0007669"/>
    <property type="project" value="UniProtKB-KW"/>
</dbReference>
<dbReference type="PANTHER" id="PTHR32319:SF0">
    <property type="entry name" value="BACTERIAL HEMOLYSIN-LIKE PROTEIN"/>
    <property type="match status" value="1"/>
</dbReference>
<keyword evidence="5" id="KW-0808">Transferase</keyword>
<dbReference type="InterPro" id="IPR047048">
    <property type="entry name" value="TlyA"/>
</dbReference>
<dbReference type="AlphaFoldDB" id="A0A841KEV6"/>
<dbReference type="InterPro" id="IPR002942">
    <property type="entry name" value="S4_RNA-bd"/>
</dbReference>
<dbReference type="InterPro" id="IPR036986">
    <property type="entry name" value="S4_RNA-bd_sf"/>
</dbReference>
<dbReference type="PANTHER" id="PTHR32319">
    <property type="entry name" value="BACTERIAL HEMOLYSIN-LIKE PROTEIN"/>
    <property type="match status" value="1"/>
</dbReference>
<dbReference type="CDD" id="cd02440">
    <property type="entry name" value="AdoMet_MTases"/>
    <property type="match status" value="1"/>
</dbReference>
<sequence>MRKRADLLLVERGFFDSRAKAQAAIAAGGVTADGRPVRKASDAVAVDAVIVAEAPHPWVSRAGVKLAAALDAFIIDPAGLVCLDVGASTGGFTEVLLTRGAAKVYAVDVGHGQLHPRLAADPRVVSLEGLDARELTAAHVAEPVGLIVADVSFISLKLVLPAVTGRIATGGHLVALVKPQFEAGRAHLKKGIVRDEAVRAAVVEEIAALVGDLGLAVLGTMPSPIAGGDGNVEYLIGARRD</sequence>
<evidence type="ECO:0000313" key="6">
    <source>
        <dbReference type="Proteomes" id="UP000588017"/>
    </source>
</evidence>
<dbReference type="Pfam" id="PF01479">
    <property type="entry name" value="S4"/>
    <property type="match status" value="1"/>
</dbReference>
<dbReference type="EMBL" id="JACHEH010000004">
    <property type="protein sequence ID" value="MBB6168466.1"/>
    <property type="molecule type" value="Genomic_DNA"/>
</dbReference>
<evidence type="ECO:0000256" key="1">
    <source>
        <dbReference type="ARBA" id="ARBA00022884"/>
    </source>
</evidence>
<keyword evidence="1 3" id="KW-0694">RNA-binding</keyword>
<gene>
    <name evidence="5" type="ORF">HNQ73_002096</name>
</gene>
<dbReference type="Gene3D" id="3.10.290.10">
    <property type="entry name" value="RNA-binding S4 domain"/>
    <property type="match status" value="1"/>
</dbReference>
<comment type="caution">
    <text evidence="5">The sequence shown here is derived from an EMBL/GenBank/DDBJ whole genome shotgun (WGS) entry which is preliminary data.</text>
</comment>
<dbReference type="SUPFAM" id="SSF55174">
    <property type="entry name" value="Alpha-L RNA-binding motif"/>
    <property type="match status" value="1"/>
</dbReference>
<dbReference type="SUPFAM" id="SSF53335">
    <property type="entry name" value="S-adenosyl-L-methionine-dependent methyltransferases"/>
    <property type="match status" value="1"/>
</dbReference>
<proteinExistence type="inferred from homology"/>
<dbReference type="SMART" id="SM00363">
    <property type="entry name" value="S4"/>
    <property type="match status" value="1"/>
</dbReference>
<protein>
    <submittedName>
        <fullName evidence="5">23S rRNA (Cytidine1920-2'-O)/16S rRNA (Cytidine1409-2'-O)-methyltransferase</fullName>
        <ecNumber evidence="5">2.1.1.226</ecNumber>
        <ecNumber evidence="5">2.1.1.227</ecNumber>
    </submittedName>
</protein>